<dbReference type="RefSeq" id="WP_200818169.1">
    <property type="nucleotide sequence ID" value="NZ_FCOJ02000033.1"/>
</dbReference>
<organism evidence="2 3">
    <name type="scientific">Caballeronia glebae</name>
    <dbReference type="NCBI Taxonomy" id="1777143"/>
    <lineage>
        <taxon>Bacteria</taxon>
        <taxon>Pseudomonadati</taxon>
        <taxon>Pseudomonadota</taxon>
        <taxon>Betaproteobacteria</taxon>
        <taxon>Burkholderiales</taxon>
        <taxon>Burkholderiaceae</taxon>
        <taxon>Caballeronia</taxon>
    </lineage>
</organism>
<dbReference type="GO" id="GO:0032259">
    <property type="term" value="P:methylation"/>
    <property type="evidence" value="ECO:0007669"/>
    <property type="project" value="UniProtKB-KW"/>
</dbReference>
<evidence type="ECO:0000313" key="2">
    <source>
        <dbReference type="EMBL" id="SAK71829.1"/>
    </source>
</evidence>
<dbReference type="Proteomes" id="UP000054596">
    <property type="component" value="Unassembled WGS sequence"/>
</dbReference>
<dbReference type="InterPro" id="IPR006342">
    <property type="entry name" value="FkbM_mtfrase"/>
</dbReference>
<dbReference type="PANTHER" id="PTHR34203:SF15">
    <property type="entry name" value="SLL1173 PROTEIN"/>
    <property type="match status" value="1"/>
</dbReference>
<dbReference type="PANTHER" id="PTHR34203">
    <property type="entry name" value="METHYLTRANSFERASE, FKBM FAMILY PROTEIN"/>
    <property type="match status" value="1"/>
</dbReference>
<dbReference type="InterPro" id="IPR029063">
    <property type="entry name" value="SAM-dependent_MTases_sf"/>
</dbReference>
<dbReference type="Gene3D" id="3.40.50.150">
    <property type="entry name" value="Vaccinia Virus protein VP39"/>
    <property type="match status" value="1"/>
</dbReference>
<feature type="domain" description="Methyltransferase FkbM" evidence="1">
    <location>
        <begin position="69"/>
        <end position="227"/>
    </location>
</feature>
<accession>A0A158BP07</accession>
<evidence type="ECO:0000259" key="1">
    <source>
        <dbReference type="Pfam" id="PF05050"/>
    </source>
</evidence>
<dbReference type="NCBIfam" id="TIGR01444">
    <property type="entry name" value="fkbM_fam"/>
    <property type="match status" value="1"/>
</dbReference>
<dbReference type="SUPFAM" id="SSF53335">
    <property type="entry name" value="S-adenosyl-L-methionine-dependent methyltransferases"/>
    <property type="match status" value="1"/>
</dbReference>
<dbReference type="InterPro" id="IPR052514">
    <property type="entry name" value="SAM-dependent_MTase"/>
</dbReference>
<name>A0A158BP07_9BURK</name>
<sequence length="286" mass="31987">MNSSTDSTPKKQVMQVAEPYTLVRARHGWMLANPSDFYLGKAILEYGEYGEIEGQFLRQLFFRPGAVVEVGANVGTHTVALARQAAEQQREMFAFEPQPFIFQNLCANLALNGISNVRAWPWACGANTETVYFASPDYHAPGNFGGVSMHATPANQDIAIPCVRLDDVLADHPVGLIKIDVEGFELETLQGAVDLLAASRPVLYLENDRLDKSQALIEWLWSQDYRLWWHIPPLFNPDNFFGIQENIYGNVASFNMLALPRESEVPVNGLIEVTDATYHPLRKESS</sequence>
<proteinExistence type="predicted"/>
<evidence type="ECO:0000313" key="3">
    <source>
        <dbReference type="Proteomes" id="UP000054596"/>
    </source>
</evidence>
<comment type="caution">
    <text evidence="2">The sequence shown here is derived from an EMBL/GenBank/DDBJ whole genome shotgun (WGS) entry which is preliminary data.</text>
</comment>
<keyword evidence="2" id="KW-0808">Transferase</keyword>
<gene>
    <name evidence="2" type="ORF">AWB82_04377</name>
</gene>
<protein>
    <submittedName>
        <fullName evidence="2">FkbM family methyltransferase</fullName>
    </submittedName>
</protein>
<dbReference type="Pfam" id="PF05050">
    <property type="entry name" value="Methyltransf_21"/>
    <property type="match status" value="1"/>
</dbReference>
<reference evidence="2" key="1">
    <citation type="submission" date="2016-01" db="EMBL/GenBank/DDBJ databases">
        <authorList>
            <person name="Peeters C."/>
        </authorList>
    </citation>
    <scope>NUCLEOTIDE SEQUENCE [LARGE SCALE GENOMIC DNA]</scope>
    <source>
        <strain evidence="2">LMG 29325</strain>
    </source>
</reference>
<dbReference type="EMBL" id="FCOJ02000033">
    <property type="protein sequence ID" value="SAK71829.1"/>
    <property type="molecule type" value="Genomic_DNA"/>
</dbReference>
<dbReference type="GO" id="GO:0008168">
    <property type="term" value="F:methyltransferase activity"/>
    <property type="evidence" value="ECO:0007669"/>
    <property type="project" value="UniProtKB-KW"/>
</dbReference>
<keyword evidence="3" id="KW-1185">Reference proteome</keyword>
<dbReference type="STRING" id="1777143.AWB82_04377"/>
<keyword evidence="2" id="KW-0489">Methyltransferase</keyword>
<dbReference type="AlphaFoldDB" id="A0A158BP07"/>